<keyword evidence="4" id="KW-1185">Reference proteome</keyword>
<comment type="similarity">
    <text evidence="1">Belongs to the AB hydrolase superfamily. AB hydrolase 4 family.</text>
</comment>
<dbReference type="GO" id="GO:0008126">
    <property type="term" value="F:acetylesterase activity"/>
    <property type="evidence" value="ECO:0007669"/>
    <property type="project" value="TreeGrafter"/>
</dbReference>
<evidence type="ECO:0000256" key="1">
    <source>
        <dbReference type="ARBA" id="ARBA00010884"/>
    </source>
</evidence>
<evidence type="ECO:0000259" key="2">
    <source>
        <dbReference type="Pfam" id="PF00561"/>
    </source>
</evidence>
<accession>A0A2G8RY25</accession>
<dbReference type="SUPFAM" id="SSF53474">
    <property type="entry name" value="alpha/beta-Hydrolases"/>
    <property type="match status" value="1"/>
</dbReference>
<dbReference type="PANTHER" id="PTHR10794:SF63">
    <property type="entry name" value="ALPHA_BETA HYDROLASE 1, ISOFORM A"/>
    <property type="match status" value="1"/>
</dbReference>
<name>A0A2G8RY25_9APHY</name>
<dbReference type="Proteomes" id="UP000230002">
    <property type="component" value="Unassembled WGS sequence"/>
</dbReference>
<sequence>MSTIRDIHISYSAPQLLDDLAKTIWQVVPSLRLSFLPTYMLHVVLRWLLAAPARARKAVRRYLRELKSRIRRRSRLPRLYLADDDAGAETGWLDVRDEKGVRKMAFRDFVRSKCPSLFQEYRPSKMLFNGHLQTAFSAYGDFSEVDRIVYDRKLIRLLDGGTLSLDFTPPEDERRLSDDTPIIVTFHGLTGGSNEAYVRAILAPACASVEDGGLGYRAVVVNFRGCAGTPVTSDKLYHCGNTDDARQALMYISHRYPKAKLIGLGFSLGANVLVRYLAQEGQRSRLIAGCALACPWDLHSVSYKLSNGAWVDRMYSRMLAENMAALIKAHRDKLARNPKLTTALPYLFSLRAPTLWDFDAYYACEEKTEADDNTDHQGTALRWRMQGDFYKWASSHTALAGVRVPLLAINADDDPIVHASDLPTGVGGNPLVALVVTRGGGHLGWFTSSQRRTRWVRNPVLDWLRVVGQDLNIEHPEGPPYLSCEIEGFLCEAERPGLGCRLVEGGGKFRGEFLRVGVPGKTPVL</sequence>
<dbReference type="Pfam" id="PF00561">
    <property type="entry name" value="Abhydrolase_1"/>
    <property type="match status" value="1"/>
</dbReference>
<dbReference type="GO" id="GO:0051792">
    <property type="term" value="P:medium-chain fatty acid biosynthetic process"/>
    <property type="evidence" value="ECO:0007669"/>
    <property type="project" value="TreeGrafter"/>
</dbReference>
<proteinExistence type="inferred from homology"/>
<dbReference type="GO" id="GO:0047372">
    <property type="term" value="F:monoacylglycerol lipase activity"/>
    <property type="evidence" value="ECO:0007669"/>
    <property type="project" value="TreeGrafter"/>
</dbReference>
<dbReference type="Gene3D" id="3.40.50.1820">
    <property type="entry name" value="alpha/beta hydrolase"/>
    <property type="match status" value="1"/>
</dbReference>
<evidence type="ECO:0000313" key="4">
    <source>
        <dbReference type="Proteomes" id="UP000230002"/>
    </source>
</evidence>
<dbReference type="GO" id="GO:0051793">
    <property type="term" value="P:medium-chain fatty acid catabolic process"/>
    <property type="evidence" value="ECO:0007669"/>
    <property type="project" value="TreeGrafter"/>
</dbReference>
<dbReference type="STRING" id="1077348.A0A2G8RY25"/>
<gene>
    <name evidence="3" type="ORF">GSI_12151</name>
</gene>
<dbReference type="InterPro" id="IPR000073">
    <property type="entry name" value="AB_hydrolase_1"/>
</dbReference>
<feature type="domain" description="AB hydrolase-1" evidence="2">
    <location>
        <begin position="181"/>
        <end position="444"/>
    </location>
</feature>
<reference evidence="3 4" key="1">
    <citation type="journal article" date="2015" name="Sci. Rep.">
        <title>Chromosome-level genome map provides insights into diverse defense mechanisms in the medicinal fungus Ganoderma sinense.</title>
        <authorList>
            <person name="Zhu Y."/>
            <person name="Xu J."/>
            <person name="Sun C."/>
            <person name="Zhou S."/>
            <person name="Xu H."/>
            <person name="Nelson D.R."/>
            <person name="Qian J."/>
            <person name="Song J."/>
            <person name="Luo H."/>
            <person name="Xiang L."/>
            <person name="Li Y."/>
            <person name="Xu Z."/>
            <person name="Ji A."/>
            <person name="Wang L."/>
            <person name="Lu S."/>
            <person name="Hayward A."/>
            <person name="Sun W."/>
            <person name="Li X."/>
            <person name="Schwartz D.C."/>
            <person name="Wang Y."/>
            <person name="Chen S."/>
        </authorList>
    </citation>
    <scope>NUCLEOTIDE SEQUENCE [LARGE SCALE GENOMIC DNA]</scope>
    <source>
        <strain evidence="3 4">ZZ0214-1</strain>
    </source>
</reference>
<evidence type="ECO:0000313" key="3">
    <source>
        <dbReference type="EMBL" id="PIL26394.1"/>
    </source>
</evidence>
<dbReference type="OrthoDB" id="5954035at2759"/>
<dbReference type="InterPro" id="IPR050960">
    <property type="entry name" value="AB_hydrolase_4_sf"/>
</dbReference>
<dbReference type="EMBL" id="AYKW01000045">
    <property type="protein sequence ID" value="PIL26394.1"/>
    <property type="molecule type" value="Genomic_DNA"/>
</dbReference>
<dbReference type="AlphaFoldDB" id="A0A2G8RY25"/>
<dbReference type="InterPro" id="IPR029058">
    <property type="entry name" value="AB_hydrolase_fold"/>
</dbReference>
<comment type="caution">
    <text evidence="3">The sequence shown here is derived from an EMBL/GenBank/DDBJ whole genome shotgun (WGS) entry which is preliminary data.</text>
</comment>
<organism evidence="3 4">
    <name type="scientific">Ganoderma sinense ZZ0214-1</name>
    <dbReference type="NCBI Taxonomy" id="1077348"/>
    <lineage>
        <taxon>Eukaryota</taxon>
        <taxon>Fungi</taxon>
        <taxon>Dikarya</taxon>
        <taxon>Basidiomycota</taxon>
        <taxon>Agaricomycotina</taxon>
        <taxon>Agaricomycetes</taxon>
        <taxon>Polyporales</taxon>
        <taxon>Polyporaceae</taxon>
        <taxon>Ganoderma</taxon>
    </lineage>
</organism>
<dbReference type="PANTHER" id="PTHR10794">
    <property type="entry name" value="ABHYDROLASE DOMAIN-CONTAINING PROTEIN"/>
    <property type="match status" value="1"/>
</dbReference>
<protein>
    <recommendedName>
        <fullName evidence="2">AB hydrolase-1 domain-containing protein</fullName>
    </recommendedName>
</protein>